<feature type="transmembrane region" description="Helical" evidence="5">
    <location>
        <begin position="62"/>
        <end position="81"/>
    </location>
</feature>
<keyword evidence="4 5" id="KW-0472">Membrane</keyword>
<accession>A0A2A2KH90</accession>
<evidence type="ECO:0000313" key="7">
    <source>
        <dbReference type="EMBL" id="PAV73364.1"/>
    </source>
</evidence>
<feature type="transmembrane region" description="Helical" evidence="5">
    <location>
        <begin position="6"/>
        <end position="29"/>
    </location>
</feature>
<evidence type="ECO:0000313" key="8">
    <source>
        <dbReference type="Proteomes" id="UP000218231"/>
    </source>
</evidence>
<evidence type="ECO:0000256" key="5">
    <source>
        <dbReference type="SAM" id="Phobius"/>
    </source>
</evidence>
<dbReference type="Pfam" id="PF08787">
    <property type="entry name" value="Alginate_lyase2"/>
    <property type="match status" value="1"/>
</dbReference>
<dbReference type="Pfam" id="PF07681">
    <property type="entry name" value="DoxX"/>
    <property type="match status" value="1"/>
</dbReference>
<evidence type="ECO:0000259" key="6">
    <source>
        <dbReference type="Pfam" id="PF08787"/>
    </source>
</evidence>
<keyword evidence="8" id="KW-1185">Reference proteome</keyword>
<dbReference type="AlphaFoldDB" id="A0A2A2KH90"/>
<name>A0A2A2KH90_9BILA</name>
<dbReference type="InterPro" id="IPR013320">
    <property type="entry name" value="ConA-like_dom_sf"/>
</dbReference>
<sequence length="329" mass="36000">MTSLGAPAPMLAAAIAVIMELLVGILLILGFYTRPLALLFALFVLGTALIGIRLGVVALVEFWVEQMVVLRFVQIVFVVHYRLRARMRYRIYIIKEVFSMIVNIDNLIITTPVAKSSSNPVALELTGVQALASLPQVISRLADGAVRMNAPTKGAASKSTHRTRCEWKEAVYWTLASAGRHVNHQRMVLERVNSAQKVVIAQMHVKDDDSPAIKVFWNKGKITLGFRQDFNQVTPTSSTVLADVPLGMPFDITIEVTATGAATVSAACTGRTGSSGMLKMAASWSERTFNFHGGVYNQVDFSDSTPPTDASTCVISQLDLFHRQVDTFI</sequence>
<protein>
    <recommendedName>
        <fullName evidence="6">Alginate lyase 2 domain-containing protein</fullName>
    </recommendedName>
</protein>
<organism evidence="7 8">
    <name type="scientific">Diploscapter pachys</name>
    <dbReference type="NCBI Taxonomy" id="2018661"/>
    <lineage>
        <taxon>Eukaryota</taxon>
        <taxon>Metazoa</taxon>
        <taxon>Ecdysozoa</taxon>
        <taxon>Nematoda</taxon>
        <taxon>Chromadorea</taxon>
        <taxon>Rhabditida</taxon>
        <taxon>Rhabditina</taxon>
        <taxon>Rhabditomorpha</taxon>
        <taxon>Rhabditoidea</taxon>
        <taxon>Rhabditidae</taxon>
        <taxon>Diploscapter</taxon>
    </lineage>
</organism>
<dbReference type="GO" id="GO:0016020">
    <property type="term" value="C:membrane"/>
    <property type="evidence" value="ECO:0007669"/>
    <property type="project" value="UniProtKB-SubCell"/>
</dbReference>
<feature type="domain" description="Alginate lyase 2" evidence="6">
    <location>
        <begin position="102"/>
        <end position="322"/>
    </location>
</feature>
<dbReference type="Gene3D" id="2.60.120.200">
    <property type="match status" value="1"/>
</dbReference>
<gene>
    <name evidence="7" type="ORF">WR25_26585</name>
</gene>
<dbReference type="Proteomes" id="UP000218231">
    <property type="component" value="Unassembled WGS sequence"/>
</dbReference>
<feature type="transmembrane region" description="Helical" evidence="5">
    <location>
        <begin position="36"/>
        <end position="56"/>
    </location>
</feature>
<keyword evidence="2 5" id="KW-0812">Transmembrane</keyword>
<keyword evidence="3 5" id="KW-1133">Transmembrane helix</keyword>
<evidence type="ECO:0000256" key="1">
    <source>
        <dbReference type="ARBA" id="ARBA00004141"/>
    </source>
</evidence>
<dbReference type="EMBL" id="LIAE01008619">
    <property type="protein sequence ID" value="PAV73364.1"/>
    <property type="molecule type" value="Genomic_DNA"/>
</dbReference>
<dbReference type="SUPFAM" id="SSF49899">
    <property type="entry name" value="Concanavalin A-like lectins/glucanases"/>
    <property type="match status" value="1"/>
</dbReference>
<dbReference type="InterPro" id="IPR014895">
    <property type="entry name" value="Alginate_lyase_2"/>
</dbReference>
<comment type="subcellular location">
    <subcellularLocation>
        <location evidence="1">Membrane</location>
        <topology evidence="1">Multi-pass membrane protein</topology>
    </subcellularLocation>
</comment>
<dbReference type="InterPro" id="IPR032808">
    <property type="entry name" value="DoxX"/>
</dbReference>
<proteinExistence type="predicted"/>
<reference evidence="7 8" key="1">
    <citation type="journal article" date="2017" name="Curr. Biol.">
        <title>Genome architecture and evolution of a unichromosomal asexual nematode.</title>
        <authorList>
            <person name="Fradin H."/>
            <person name="Zegar C."/>
            <person name="Gutwein M."/>
            <person name="Lucas J."/>
            <person name="Kovtun M."/>
            <person name="Corcoran D."/>
            <person name="Baugh L.R."/>
            <person name="Kiontke K."/>
            <person name="Gunsalus K."/>
            <person name="Fitch D.H."/>
            <person name="Piano F."/>
        </authorList>
    </citation>
    <scope>NUCLEOTIDE SEQUENCE [LARGE SCALE GENOMIC DNA]</scope>
    <source>
        <strain evidence="7">PF1309</strain>
    </source>
</reference>
<evidence type="ECO:0000256" key="4">
    <source>
        <dbReference type="ARBA" id="ARBA00023136"/>
    </source>
</evidence>
<evidence type="ECO:0000256" key="3">
    <source>
        <dbReference type="ARBA" id="ARBA00022989"/>
    </source>
</evidence>
<comment type="caution">
    <text evidence="7">The sequence shown here is derived from an EMBL/GenBank/DDBJ whole genome shotgun (WGS) entry which is preliminary data.</text>
</comment>
<evidence type="ECO:0000256" key="2">
    <source>
        <dbReference type="ARBA" id="ARBA00022692"/>
    </source>
</evidence>